<accession>A0ABQ7R2X6</accession>
<keyword evidence="3" id="KW-1185">Reference proteome</keyword>
<feature type="region of interest" description="Disordered" evidence="1">
    <location>
        <begin position="1"/>
        <end position="21"/>
    </location>
</feature>
<gene>
    <name evidence="2" type="ORF">JYU34_002697</name>
</gene>
<feature type="region of interest" description="Disordered" evidence="1">
    <location>
        <begin position="36"/>
        <end position="68"/>
    </location>
</feature>
<feature type="compositionally biased region" description="Pro residues" evidence="1">
    <location>
        <begin position="46"/>
        <end position="68"/>
    </location>
</feature>
<dbReference type="Proteomes" id="UP000823941">
    <property type="component" value="Chromosome 4"/>
</dbReference>
<name>A0ABQ7R2X6_PLUXY</name>
<evidence type="ECO:0000313" key="3">
    <source>
        <dbReference type="Proteomes" id="UP000823941"/>
    </source>
</evidence>
<proteinExistence type="predicted"/>
<reference evidence="2 3" key="1">
    <citation type="submission" date="2021-06" db="EMBL/GenBank/DDBJ databases">
        <title>A haploid diamondback moth (Plutella xylostella L.) genome assembly resolves 31 chromosomes and identifies a diamide resistance mutation.</title>
        <authorList>
            <person name="Ward C.M."/>
            <person name="Perry K.D."/>
            <person name="Baker G."/>
            <person name="Powis K."/>
            <person name="Heckel D.G."/>
            <person name="Baxter S.W."/>
        </authorList>
    </citation>
    <scope>NUCLEOTIDE SEQUENCE [LARGE SCALE GENOMIC DNA]</scope>
    <source>
        <strain evidence="2 3">LV</strain>
        <tissue evidence="2">Single pupa</tissue>
    </source>
</reference>
<dbReference type="EMBL" id="JAHIBW010000004">
    <property type="protein sequence ID" value="KAG7311649.1"/>
    <property type="molecule type" value="Genomic_DNA"/>
</dbReference>
<sequence length="68" mass="7539">MRNGKRNSELQLESPDGEDGHCEFVRTINRRRIVSSPAVEPRVWPAVPPPPPPPPRLAPPPGSWPVNV</sequence>
<evidence type="ECO:0000313" key="2">
    <source>
        <dbReference type="EMBL" id="KAG7311649.1"/>
    </source>
</evidence>
<organism evidence="2 3">
    <name type="scientific">Plutella xylostella</name>
    <name type="common">Diamondback moth</name>
    <name type="synonym">Plutella maculipennis</name>
    <dbReference type="NCBI Taxonomy" id="51655"/>
    <lineage>
        <taxon>Eukaryota</taxon>
        <taxon>Metazoa</taxon>
        <taxon>Ecdysozoa</taxon>
        <taxon>Arthropoda</taxon>
        <taxon>Hexapoda</taxon>
        <taxon>Insecta</taxon>
        <taxon>Pterygota</taxon>
        <taxon>Neoptera</taxon>
        <taxon>Endopterygota</taxon>
        <taxon>Lepidoptera</taxon>
        <taxon>Glossata</taxon>
        <taxon>Ditrysia</taxon>
        <taxon>Yponomeutoidea</taxon>
        <taxon>Plutellidae</taxon>
        <taxon>Plutella</taxon>
    </lineage>
</organism>
<protein>
    <submittedName>
        <fullName evidence="2">Uncharacterized protein</fullName>
    </submittedName>
</protein>
<comment type="caution">
    <text evidence="2">The sequence shown here is derived from an EMBL/GenBank/DDBJ whole genome shotgun (WGS) entry which is preliminary data.</text>
</comment>
<evidence type="ECO:0000256" key="1">
    <source>
        <dbReference type="SAM" id="MobiDB-lite"/>
    </source>
</evidence>